<dbReference type="PANTHER" id="PTHR21319:SF0">
    <property type="entry name" value="AND RING FINGER DOMAIN PROTEIN, PUTATIVE (AFU_ORTHOLOGUE AFUA_1G08900)-RELATED"/>
    <property type="match status" value="1"/>
</dbReference>
<dbReference type="GO" id="GO:0016567">
    <property type="term" value="P:protein ubiquitination"/>
    <property type="evidence" value="ECO:0007669"/>
    <property type="project" value="TreeGrafter"/>
</dbReference>
<evidence type="ECO:0000259" key="6">
    <source>
        <dbReference type="PROSITE" id="PS50089"/>
    </source>
</evidence>
<evidence type="ECO:0000313" key="9">
    <source>
        <dbReference type="EMBL" id="JAC77728.1"/>
    </source>
</evidence>
<evidence type="ECO:0000256" key="3">
    <source>
        <dbReference type="ARBA" id="ARBA00022833"/>
    </source>
</evidence>
<dbReference type="CDD" id="cd16464">
    <property type="entry name" value="RING-H2_Pirh2-like"/>
    <property type="match status" value="1"/>
</dbReference>
<dbReference type="Pfam" id="PF14599">
    <property type="entry name" value="zinc_ribbon_6"/>
    <property type="match status" value="1"/>
</dbReference>
<dbReference type="InterPro" id="IPR017921">
    <property type="entry name" value="Znf_CTCHY"/>
</dbReference>
<evidence type="ECO:0000256" key="4">
    <source>
        <dbReference type="PROSITE-ProRule" id="PRU00601"/>
    </source>
</evidence>
<reference evidence="9" key="1">
    <citation type="submission" date="2014-05" db="EMBL/GenBank/DDBJ databases">
        <title>The transcriptome of the halophilic microalga Tetraselmis sp. GSL018 isolated from the Great Salt Lake, Utah.</title>
        <authorList>
            <person name="Jinkerson R.E."/>
            <person name="D'Adamo S."/>
            <person name="Posewitz M.C."/>
        </authorList>
    </citation>
    <scope>NUCLEOTIDE SEQUENCE</scope>
    <source>
        <strain evidence="9">GSL018</strain>
    </source>
</reference>
<dbReference type="InterPro" id="IPR013083">
    <property type="entry name" value="Znf_RING/FYVE/PHD"/>
</dbReference>
<name>A0A061S0H4_9CHLO</name>
<feature type="domain" description="CTCHY-type" evidence="8">
    <location>
        <begin position="668"/>
        <end position="734"/>
    </location>
</feature>
<dbReference type="Pfam" id="PF01814">
    <property type="entry name" value="Hemerythrin"/>
    <property type="match status" value="1"/>
</dbReference>
<dbReference type="InterPro" id="IPR037275">
    <property type="entry name" value="Znf_CTCHY_sf"/>
</dbReference>
<gene>
    <name evidence="9" type="primary">K16276</name>
    <name evidence="9" type="ORF">TSPGSL018_16912</name>
</gene>
<evidence type="ECO:0000256" key="1">
    <source>
        <dbReference type="ARBA" id="ARBA00022723"/>
    </source>
</evidence>
<dbReference type="Gene3D" id="1.20.120.520">
    <property type="entry name" value="nmb1532 protein domain like"/>
    <property type="match status" value="2"/>
</dbReference>
<dbReference type="PANTHER" id="PTHR21319">
    <property type="entry name" value="RING FINGER AND CHY ZINC FINGER DOMAIN-CONTAINING PROTEIN 1"/>
    <property type="match status" value="1"/>
</dbReference>
<dbReference type="CDD" id="cd12108">
    <property type="entry name" value="Hr-like"/>
    <property type="match status" value="1"/>
</dbReference>
<feature type="domain" description="RING-type" evidence="6">
    <location>
        <begin position="735"/>
        <end position="777"/>
    </location>
</feature>
<keyword evidence="3" id="KW-0862">Zinc</keyword>
<dbReference type="GO" id="GO:0006879">
    <property type="term" value="P:intracellular iron ion homeostasis"/>
    <property type="evidence" value="ECO:0007669"/>
    <property type="project" value="UniProtKB-ARBA"/>
</dbReference>
<dbReference type="InterPro" id="IPR039512">
    <property type="entry name" value="RCHY1_zinc-ribbon"/>
</dbReference>
<proteinExistence type="predicted"/>
<feature type="compositionally biased region" description="Low complexity" evidence="5">
    <location>
        <begin position="544"/>
        <end position="556"/>
    </location>
</feature>
<dbReference type="GO" id="GO:0005634">
    <property type="term" value="C:nucleus"/>
    <property type="evidence" value="ECO:0007669"/>
    <property type="project" value="TreeGrafter"/>
</dbReference>
<dbReference type="InterPro" id="IPR012312">
    <property type="entry name" value="Hemerythrin-like"/>
</dbReference>
<dbReference type="SUPFAM" id="SSF57850">
    <property type="entry name" value="RING/U-box"/>
    <property type="match status" value="1"/>
</dbReference>
<feature type="region of interest" description="Disordered" evidence="5">
    <location>
        <begin position="177"/>
        <end position="198"/>
    </location>
</feature>
<dbReference type="InterPro" id="IPR037274">
    <property type="entry name" value="Znf_CHY_sf"/>
</dbReference>
<dbReference type="GO" id="GO:0061630">
    <property type="term" value="F:ubiquitin protein ligase activity"/>
    <property type="evidence" value="ECO:0007669"/>
    <property type="project" value="TreeGrafter"/>
</dbReference>
<dbReference type="PROSITE" id="PS50089">
    <property type="entry name" value="ZF_RING_2"/>
    <property type="match status" value="1"/>
</dbReference>
<evidence type="ECO:0000256" key="2">
    <source>
        <dbReference type="ARBA" id="ARBA00022771"/>
    </source>
</evidence>
<evidence type="ECO:0000259" key="7">
    <source>
        <dbReference type="PROSITE" id="PS51266"/>
    </source>
</evidence>
<dbReference type="FunFam" id="3.30.40.10:FF:000208">
    <property type="entry name" value="Zinc finger protein-related isoform 1"/>
    <property type="match status" value="1"/>
</dbReference>
<dbReference type="GO" id="GO:0008270">
    <property type="term" value="F:zinc ion binding"/>
    <property type="evidence" value="ECO:0007669"/>
    <property type="project" value="UniProtKB-KW"/>
</dbReference>
<dbReference type="SUPFAM" id="SSF161219">
    <property type="entry name" value="CHY zinc finger-like"/>
    <property type="match status" value="1"/>
</dbReference>
<accession>A0A061S0H4</accession>
<dbReference type="EMBL" id="GBEZ01007755">
    <property type="protein sequence ID" value="JAC77728.1"/>
    <property type="molecule type" value="Transcribed_RNA"/>
</dbReference>
<dbReference type="Gene3D" id="3.30.40.10">
    <property type="entry name" value="Zinc/RING finger domain, C3HC4 (zinc finger)"/>
    <property type="match status" value="1"/>
</dbReference>
<keyword evidence="2 4" id="KW-0863">Zinc-finger</keyword>
<feature type="domain" description="CHY-type" evidence="7">
    <location>
        <begin position="599"/>
        <end position="666"/>
    </location>
</feature>
<dbReference type="Gene3D" id="2.20.28.10">
    <property type="match status" value="1"/>
</dbReference>
<dbReference type="GO" id="GO:0006511">
    <property type="term" value="P:ubiquitin-dependent protein catabolic process"/>
    <property type="evidence" value="ECO:0007669"/>
    <property type="project" value="TreeGrafter"/>
</dbReference>
<dbReference type="SUPFAM" id="SSF161245">
    <property type="entry name" value="Zinc hairpin stack"/>
    <property type="match status" value="1"/>
</dbReference>
<dbReference type="Pfam" id="PF05495">
    <property type="entry name" value="zf-CHY"/>
    <property type="match status" value="1"/>
</dbReference>
<dbReference type="PROSITE" id="PS51266">
    <property type="entry name" value="ZF_CHY"/>
    <property type="match status" value="1"/>
</dbReference>
<dbReference type="SMART" id="SM00184">
    <property type="entry name" value="RING"/>
    <property type="match status" value="1"/>
</dbReference>
<dbReference type="PROSITE" id="PS51257">
    <property type="entry name" value="PROKAR_LIPOPROTEIN"/>
    <property type="match status" value="1"/>
</dbReference>
<dbReference type="AlphaFoldDB" id="A0A061S0H4"/>
<organism evidence="9">
    <name type="scientific">Tetraselmis sp. GSL018</name>
    <dbReference type="NCBI Taxonomy" id="582737"/>
    <lineage>
        <taxon>Eukaryota</taxon>
        <taxon>Viridiplantae</taxon>
        <taxon>Chlorophyta</taxon>
        <taxon>core chlorophytes</taxon>
        <taxon>Chlorodendrophyceae</taxon>
        <taxon>Chlorodendrales</taxon>
        <taxon>Chlorodendraceae</taxon>
        <taxon>Tetraselmis</taxon>
    </lineage>
</organism>
<protein>
    <submittedName>
        <fullName evidence="9">Zinc finger protein-like protein</fullName>
    </submittedName>
</protein>
<dbReference type="Pfam" id="PF13639">
    <property type="entry name" value="zf-RING_2"/>
    <property type="match status" value="1"/>
</dbReference>
<sequence>MLPTAQRIAHHSSWVVASCQDCESEHTAEAANFDALGRLLADVRSCTRRREASVLAEKLCNSAESVQLAVDAHMLKEEKEVLPLLAQHCSVEEQRQLFWNTIRAMPLRLLERMLPWVVSQVSEEQCTEMLYTMRMAGAAAGEPEISGVLVQLLVQWAQRGRDSLDRQGHRRKRIRLSGIGGNQSVPDVAEASKQPSLSSPDTVCAPALALSDHDSVPSPIPPYKVVNPIDHIFQFHKALRHEVKRLESDAQLLSRHVEEGLKSDNSLQQLEGRFQFLKGIYIAHSEVEDRIVFPALERKEVLRNVSHAYSLEHQKEHEMFLQVEELVARLKEKKEDDAELRSLTSRLRVTCAAVRANLEMHVRAEETELWPLFNEHFSVSEQEEIVGSIIGNTGAEVLQTMITWVAKETDAEEQAVMMEALRSATRNTRFDKWLASIITSEAEEEAPDEQLCASEADEGERQIPQGLADVAGFLAEASGTTAEVAQFRPGWEDIFLINQQQLEGAVRRVSNDPSLDADRKAYIIQNIMASRYIVAQQRRLRAASGGPQAAGPKGAAVVHSAGWAPRPEGGKRRGRRIHEPSAAAASGGCGVVSQQQQPDPSAAHGCRHYMRRCSLVAPCCNRVYPCRLCHDEDNSHQMDRYQVKEMVCNVCGARQPVARDCGSCGTRMAKYYCGICHLFDDAPDRDIYHCPSCNVCRRGKGLGIDFFHCMKCNACMSISLFKKHTCRERSLEANCAVCHEYLFDSPTPIKELPCGHFMHSSCFQMYTHYNYTCPICSKSMGDMRVYFQMLDALVASERLPAEYASRRQNILCNDCSRHGTARYHFVYHACQFCGSYNTRIL</sequence>
<feature type="region of interest" description="Disordered" evidence="5">
    <location>
        <begin position="544"/>
        <end position="574"/>
    </location>
</feature>
<dbReference type="PROSITE" id="PS51270">
    <property type="entry name" value="ZF_CTCHY"/>
    <property type="match status" value="1"/>
</dbReference>
<dbReference type="InterPro" id="IPR008913">
    <property type="entry name" value="Znf_CHY"/>
</dbReference>
<keyword evidence="1" id="KW-0479">Metal-binding</keyword>
<evidence type="ECO:0000259" key="8">
    <source>
        <dbReference type="PROSITE" id="PS51270"/>
    </source>
</evidence>
<dbReference type="InterPro" id="IPR001841">
    <property type="entry name" value="Znf_RING"/>
</dbReference>
<evidence type="ECO:0000256" key="5">
    <source>
        <dbReference type="SAM" id="MobiDB-lite"/>
    </source>
</evidence>